<gene>
    <name evidence="2" type="ORF">CSUB01_11891</name>
</gene>
<organism evidence="2 3">
    <name type="scientific">Colletotrichum sublineola</name>
    <name type="common">Sorghum anthracnose fungus</name>
    <dbReference type="NCBI Taxonomy" id="1173701"/>
    <lineage>
        <taxon>Eukaryota</taxon>
        <taxon>Fungi</taxon>
        <taxon>Dikarya</taxon>
        <taxon>Ascomycota</taxon>
        <taxon>Pezizomycotina</taxon>
        <taxon>Sordariomycetes</taxon>
        <taxon>Hypocreomycetidae</taxon>
        <taxon>Glomerellales</taxon>
        <taxon>Glomerellaceae</taxon>
        <taxon>Colletotrichum</taxon>
        <taxon>Colletotrichum graminicola species complex</taxon>
    </lineage>
</organism>
<feature type="transmembrane region" description="Helical" evidence="1">
    <location>
        <begin position="100"/>
        <end position="121"/>
    </location>
</feature>
<protein>
    <submittedName>
        <fullName evidence="2">Uncharacterized protein</fullName>
    </submittedName>
</protein>
<accession>A0A066XCF0</accession>
<dbReference type="EMBL" id="JMSE01001225">
    <property type="protein sequence ID" value="KDN63441.1"/>
    <property type="molecule type" value="Genomic_DNA"/>
</dbReference>
<dbReference type="AlphaFoldDB" id="A0A066XCF0"/>
<keyword evidence="1" id="KW-0472">Membrane</keyword>
<evidence type="ECO:0000256" key="1">
    <source>
        <dbReference type="SAM" id="Phobius"/>
    </source>
</evidence>
<dbReference type="STRING" id="1173701.A0A066XCF0"/>
<dbReference type="eggNOG" id="ENOG502SIHD">
    <property type="taxonomic scope" value="Eukaryota"/>
</dbReference>
<dbReference type="HOGENOM" id="CLU_660582_0_0_1"/>
<evidence type="ECO:0000313" key="2">
    <source>
        <dbReference type="EMBL" id="KDN63441.1"/>
    </source>
</evidence>
<dbReference type="OrthoDB" id="529273at2759"/>
<comment type="caution">
    <text evidence="2">The sequence shown here is derived from an EMBL/GenBank/DDBJ whole genome shotgun (WGS) entry which is preliminary data.</text>
</comment>
<reference evidence="3" key="1">
    <citation type="journal article" date="2014" name="Genome Announc.">
        <title>Draft genome sequence of Colletotrichum sublineola, a destructive pathogen of cultivated sorghum.</title>
        <authorList>
            <person name="Baroncelli R."/>
            <person name="Sanz-Martin J.M."/>
            <person name="Rech G.E."/>
            <person name="Sukno S.A."/>
            <person name="Thon M.R."/>
        </authorList>
    </citation>
    <scope>NUCLEOTIDE SEQUENCE [LARGE SCALE GENOMIC DNA]</scope>
    <source>
        <strain evidence="3">TX430BB</strain>
    </source>
</reference>
<proteinExistence type="predicted"/>
<evidence type="ECO:0000313" key="3">
    <source>
        <dbReference type="Proteomes" id="UP000027238"/>
    </source>
</evidence>
<keyword evidence="1" id="KW-0812">Transmembrane</keyword>
<sequence>MITTALSSVLIVAHIRRWTVNGSWYESSFATITSKRAAIQSGIQLLAALLALIHTSTIAVLIQHGSRLAFFNSGGSTTQSLKGWMNLSIPRVRWDLRPRFLVPILAFSCLGLVSSALWVGAMTPVGSTIVEQEILQVPSFRNTTLIKEYPSEISSAGPSTTAKQGLFTYSVGCTVDFIPTRFNVSVGIRGRNITVVPAGQVDDFDSQRNLTRTVVRQFELVSNDLTNFYESILGNAFLSSIVAWNMSSNENGTIPETEATLRGLENAVTAMVESMLAAYGAAQLMVGNFSQDREANVTIRVFVIGELVYVVAIAVLNALVLLAVVVEANCTKGWKGLPPFDFSDPEWLITASFRGGELSHAWSQDARESLVAQGTAKEPFTSYVPIQRYGDKDQNHVEVISAEGDQHDVALMLQSR</sequence>
<feature type="transmembrane region" description="Helical" evidence="1">
    <location>
        <begin position="307"/>
        <end position="326"/>
    </location>
</feature>
<feature type="transmembrane region" description="Helical" evidence="1">
    <location>
        <begin position="41"/>
        <end position="62"/>
    </location>
</feature>
<dbReference type="Proteomes" id="UP000027238">
    <property type="component" value="Unassembled WGS sequence"/>
</dbReference>
<keyword evidence="3" id="KW-1185">Reference proteome</keyword>
<name>A0A066XCF0_COLSU</name>
<keyword evidence="1" id="KW-1133">Transmembrane helix</keyword>